<protein>
    <submittedName>
        <fullName evidence="2">Uncharacterized protein</fullName>
    </submittedName>
</protein>
<gene>
    <name evidence="2" type="ORF">PSON_ATCC_30995.1.T1900007</name>
</gene>
<dbReference type="Proteomes" id="UP000692954">
    <property type="component" value="Unassembled WGS sequence"/>
</dbReference>
<reference evidence="2" key="1">
    <citation type="submission" date="2021-01" db="EMBL/GenBank/DDBJ databases">
        <authorList>
            <consortium name="Genoscope - CEA"/>
            <person name="William W."/>
        </authorList>
    </citation>
    <scope>NUCLEOTIDE SEQUENCE</scope>
</reference>
<feature type="compositionally biased region" description="Polar residues" evidence="1">
    <location>
        <begin position="11"/>
        <end position="24"/>
    </location>
</feature>
<comment type="caution">
    <text evidence="2">The sequence shown here is derived from an EMBL/GenBank/DDBJ whole genome shotgun (WGS) entry which is preliminary data.</text>
</comment>
<organism evidence="2 3">
    <name type="scientific">Paramecium sonneborni</name>
    <dbReference type="NCBI Taxonomy" id="65129"/>
    <lineage>
        <taxon>Eukaryota</taxon>
        <taxon>Sar</taxon>
        <taxon>Alveolata</taxon>
        <taxon>Ciliophora</taxon>
        <taxon>Intramacronucleata</taxon>
        <taxon>Oligohymenophorea</taxon>
        <taxon>Peniculida</taxon>
        <taxon>Parameciidae</taxon>
        <taxon>Paramecium</taxon>
    </lineage>
</organism>
<accession>A0A8S1RK12</accession>
<sequence>MNKESGAKTYKANQGQKSRNQAKLSKTEREFNHKIVIEHKLQNKKDKQNLQKYLKKQNGKYIENIS</sequence>
<evidence type="ECO:0000313" key="2">
    <source>
        <dbReference type="EMBL" id="CAD8128506.1"/>
    </source>
</evidence>
<dbReference type="AlphaFoldDB" id="A0A8S1RK12"/>
<dbReference type="EMBL" id="CAJJDN010000190">
    <property type="protein sequence ID" value="CAD8128506.1"/>
    <property type="molecule type" value="Genomic_DNA"/>
</dbReference>
<feature type="region of interest" description="Disordered" evidence="1">
    <location>
        <begin position="1"/>
        <end position="31"/>
    </location>
</feature>
<evidence type="ECO:0000256" key="1">
    <source>
        <dbReference type="SAM" id="MobiDB-lite"/>
    </source>
</evidence>
<evidence type="ECO:0000313" key="3">
    <source>
        <dbReference type="Proteomes" id="UP000692954"/>
    </source>
</evidence>
<dbReference type="OrthoDB" id="308622at2759"/>
<proteinExistence type="predicted"/>
<name>A0A8S1RK12_9CILI</name>
<keyword evidence="3" id="KW-1185">Reference proteome</keyword>